<protein>
    <submittedName>
        <fullName evidence="1">Uncharacterized protein</fullName>
    </submittedName>
</protein>
<proteinExistence type="predicted"/>
<dbReference type="Proteomes" id="UP001439008">
    <property type="component" value="Unassembled WGS sequence"/>
</dbReference>
<evidence type="ECO:0000313" key="1">
    <source>
        <dbReference type="EMBL" id="MES1919928.1"/>
    </source>
</evidence>
<sequence>MEFAKKLKLPVECPLLNAFFINCLKFNKHNLLLEHWDKFKTPGNFFNNKV</sequence>
<accession>A0ABV2AKK8</accession>
<organism evidence="1 2">
    <name type="scientific">Bonamia ostreae</name>
    <dbReference type="NCBI Taxonomy" id="126728"/>
    <lineage>
        <taxon>Eukaryota</taxon>
        <taxon>Sar</taxon>
        <taxon>Rhizaria</taxon>
        <taxon>Endomyxa</taxon>
        <taxon>Ascetosporea</taxon>
        <taxon>Haplosporida</taxon>
        <taxon>Bonamia</taxon>
    </lineage>
</organism>
<reference evidence="1 2" key="1">
    <citation type="journal article" date="2024" name="BMC Biol.">
        <title>Comparative genomics of Ascetosporea gives new insight into the evolutionary basis for animal parasitism in Rhizaria.</title>
        <authorList>
            <person name="Hiltunen Thoren M."/>
            <person name="Onut-Brannstrom I."/>
            <person name="Alfjorden A."/>
            <person name="Peckova H."/>
            <person name="Swords F."/>
            <person name="Hooper C."/>
            <person name="Holzer A.S."/>
            <person name="Bass D."/>
            <person name="Burki F."/>
        </authorList>
    </citation>
    <scope>NUCLEOTIDE SEQUENCE [LARGE SCALE GENOMIC DNA]</scope>
    <source>
        <strain evidence="1">20-A016</strain>
    </source>
</reference>
<evidence type="ECO:0000313" key="2">
    <source>
        <dbReference type="Proteomes" id="UP001439008"/>
    </source>
</evidence>
<keyword evidence="2" id="KW-1185">Reference proteome</keyword>
<gene>
    <name evidence="1" type="ORF">MHBO_001672</name>
</gene>
<name>A0ABV2AKK8_9EUKA</name>
<dbReference type="EMBL" id="JBDODL010000446">
    <property type="protein sequence ID" value="MES1919928.1"/>
    <property type="molecule type" value="Genomic_DNA"/>
</dbReference>
<comment type="caution">
    <text evidence="1">The sequence shown here is derived from an EMBL/GenBank/DDBJ whole genome shotgun (WGS) entry which is preliminary data.</text>
</comment>